<evidence type="ECO:0000313" key="2">
    <source>
        <dbReference type="EMBL" id="KAG5205796.1"/>
    </source>
</evidence>
<comment type="caution">
    <text evidence="2">The sequence shown here is derived from an EMBL/GenBank/DDBJ whole genome shotgun (WGS) entry which is preliminary data.</text>
</comment>
<name>A0A836A1U1_SHEEP</name>
<dbReference type="AlphaFoldDB" id="A0A836A1U1"/>
<evidence type="ECO:0000313" key="3">
    <source>
        <dbReference type="Proteomes" id="UP000664991"/>
    </source>
</evidence>
<protein>
    <submittedName>
        <fullName evidence="2">Uncharacterized protein</fullName>
    </submittedName>
</protein>
<feature type="region of interest" description="Disordered" evidence="1">
    <location>
        <begin position="36"/>
        <end position="102"/>
    </location>
</feature>
<dbReference type="Proteomes" id="UP000664991">
    <property type="component" value="Unassembled WGS sequence"/>
</dbReference>
<feature type="compositionally biased region" description="Basic and acidic residues" evidence="1">
    <location>
        <begin position="39"/>
        <end position="50"/>
    </location>
</feature>
<dbReference type="EMBL" id="JAEMGP010000008">
    <property type="protein sequence ID" value="KAG5205796.1"/>
    <property type="molecule type" value="Genomic_DNA"/>
</dbReference>
<accession>A0A836A1U1</accession>
<proteinExistence type="predicted"/>
<gene>
    <name evidence="2" type="ORF">JEQ12_019046</name>
</gene>
<reference evidence="2 3" key="1">
    <citation type="submission" date="2020-12" db="EMBL/GenBank/DDBJ databases">
        <title>De novo assembly of Tibetan sheep genome.</title>
        <authorList>
            <person name="Li X."/>
        </authorList>
    </citation>
    <scope>NUCLEOTIDE SEQUENCE [LARGE SCALE GENOMIC DNA]</scope>
    <source>
        <tissue evidence="2">Heart</tissue>
    </source>
</reference>
<sequence>MQALVSTRSTEFSKTQSSKLLLSQVAQGKRVSDVLRTYSDQEDHRPREWTGARGAKAPPASGGEASLVSPKLQLKSETQSAMQKRAPCQRPFGDPNGISQFLGNSQTPVQAAWCRGGLADTAPQEDHCGPGTLDQALRAPQGTCSLLPTAQSSRLRGLHTLCEEGPYVQASRR</sequence>
<organism evidence="2 3">
    <name type="scientific">Ovis aries</name>
    <name type="common">Sheep</name>
    <dbReference type="NCBI Taxonomy" id="9940"/>
    <lineage>
        <taxon>Eukaryota</taxon>
        <taxon>Metazoa</taxon>
        <taxon>Chordata</taxon>
        <taxon>Craniata</taxon>
        <taxon>Vertebrata</taxon>
        <taxon>Euteleostomi</taxon>
        <taxon>Mammalia</taxon>
        <taxon>Eutheria</taxon>
        <taxon>Laurasiatheria</taxon>
        <taxon>Artiodactyla</taxon>
        <taxon>Ruminantia</taxon>
        <taxon>Pecora</taxon>
        <taxon>Bovidae</taxon>
        <taxon>Caprinae</taxon>
        <taxon>Ovis</taxon>
    </lineage>
</organism>
<evidence type="ECO:0000256" key="1">
    <source>
        <dbReference type="SAM" id="MobiDB-lite"/>
    </source>
</evidence>